<keyword evidence="2" id="KW-1185">Reference proteome</keyword>
<comment type="caution">
    <text evidence="1">The sequence shown here is derived from an EMBL/GenBank/DDBJ whole genome shotgun (WGS) entry which is preliminary data.</text>
</comment>
<name>A0ABX9EHT5_9PSEU</name>
<dbReference type="InterPro" id="IPR053847">
    <property type="entry name" value="DUF6928"/>
</dbReference>
<proteinExistence type="predicted"/>
<reference evidence="1 2" key="1">
    <citation type="submission" date="2018-06" db="EMBL/GenBank/DDBJ databases">
        <title>Genomic Encyclopedia of Type Strains, Phase IV (KMG-IV): sequencing the most valuable type-strain genomes for metagenomic binning, comparative biology and taxonomic classification.</title>
        <authorList>
            <person name="Goeker M."/>
        </authorList>
    </citation>
    <scope>NUCLEOTIDE SEQUENCE [LARGE SCALE GENOMIC DNA]</scope>
    <source>
        <strain evidence="1 2">DSM 45479</strain>
    </source>
</reference>
<accession>A0ABX9EHT5</accession>
<dbReference type="Pfam" id="PF21997">
    <property type="entry name" value="DUF6928"/>
    <property type="match status" value="1"/>
</dbReference>
<sequence length="198" mass="20797">MGVEAALVAFGDVRAALRGGGEPDRAAAEAVIRALRPGCAVEAAEDSTLQEDIYPGDGFEYVAVLPDATIVCDQELAVVPPAAHVLEFAAGRPMVVFGQHSGSGWLAFAEFDANGALIRSHDAEADDQYELADSVAREMFGFTAESAPDEVVVHGFRVTRPDQAERDAAFAAVVAEMVAGGPTRMRMAPDGSLVPHED</sequence>
<evidence type="ECO:0000313" key="2">
    <source>
        <dbReference type="Proteomes" id="UP000248714"/>
    </source>
</evidence>
<gene>
    <name evidence="1" type="ORF">C8D87_101863</name>
</gene>
<dbReference type="EMBL" id="QLTT01000001">
    <property type="protein sequence ID" value="RAS70563.1"/>
    <property type="molecule type" value="Genomic_DNA"/>
</dbReference>
<dbReference type="RefSeq" id="WP_146771616.1">
    <property type="nucleotide sequence ID" value="NZ_QLTT01000001.1"/>
</dbReference>
<organism evidence="1 2">
    <name type="scientific">Lentzea atacamensis</name>
    <dbReference type="NCBI Taxonomy" id="531938"/>
    <lineage>
        <taxon>Bacteria</taxon>
        <taxon>Bacillati</taxon>
        <taxon>Actinomycetota</taxon>
        <taxon>Actinomycetes</taxon>
        <taxon>Pseudonocardiales</taxon>
        <taxon>Pseudonocardiaceae</taxon>
        <taxon>Lentzea</taxon>
    </lineage>
</organism>
<evidence type="ECO:0000313" key="1">
    <source>
        <dbReference type="EMBL" id="RAS70563.1"/>
    </source>
</evidence>
<dbReference type="Proteomes" id="UP000248714">
    <property type="component" value="Unassembled WGS sequence"/>
</dbReference>
<protein>
    <submittedName>
        <fullName evidence="1">Uncharacterized protein</fullName>
    </submittedName>
</protein>